<sequence>MPGALTKLPVELHTTILNYLEADSQDGNIEHDAPISTLFPSNAASVCTLWRDILAKALTPDSWKTVVFDIAYEPALLGAFWWSMALGKIEVMVYNSSSSSASASGSAVEVDKAHEKRRVSAIVSALRPHVQRFRRIDVQTLKLKGIIDDDDDQGEGQASSLCHIITAWSGVHLIIDTCPSFDDALLAWMGSEIGYPTVNLSDPHRNKIYLAFPAQCMVHLTIQDCANFTPFALQLLVKTHNNLQSQGPPIRHLSVLGKVPSPSEEEKRWFRGNSKDMVVNWEVMEGVTHAEQRDCEKNHIIIQNG</sequence>
<evidence type="ECO:0008006" key="3">
    <source>
        <dbReference type="Google" id="ProtNLM"/>
    </source>
</evidence>
<evidence type="ECO:0000313" key="2">
    <source>
        <dbReference type="Proteomes" id="UP000027222"/>
    </source>
</evidence>
<dbReference type="OrthoDB" id="3001771at2759"/>
<name>A0A067SZC0_GALM3</name>
<accession>A0A067SZC0</accession>
<dbReference type="Proteomes" id="UP000027222">
    <property type="component" value="Unassembled WGS sequence"/>
</dbReference>
<dbReference type="HOGENOM" id="CLU_912294_0_0_1"/>
<dbReference type="EMBL" id="KL142390">
    <property type="protein sequence ID" value="KDR72113.1"/>
    <property type="molecule type" value="Genomic_DNA"/>
</dbReference>
<evidence type="ECO:0000313" key="1">
    <source>
        <dbReference type="EMBL" id="KDR72113.1"/>
    </source>
</evidence>
<dbReference type="AlphaFoldDB" id="A0A067SZC0"/>
<protein>
    <recommendedName>
        <fullName evidence="3">F-box domain-containing protein</fullName>
    </recommendedName>
</protein>
<keyword evidence="2" id="KW-1185">Reference proteome</keyword>
<gene>
    <name evidence="1" type="ORF">GALMADRAFT_281587</name>
</gene>
<reference evidence="2" key="1">
    <citation type="journal article" date="2014" name="Proc. Natl. Acad. Sci. U.S.A.">
        <title>Extensive sampling of basidiomycete genomes demonstrates inadequacy of the white-rot/brown-rot paradigm for wood decay fungi.</title>
        <authorList>
            <person name="Riley R."/>
            <person name="Salamov A.A."/>
            <person name="Brown D.W."/>
            <person name="Nagy L.G."/>
            <person name="Floudas D."/>
            <person name="Held B.W."/>
            <person name="Levasseur A."/>
            <person name="Lombard V."/>
            <person name="Morin E."/>
            <person name="Otillar R."/>
            <person name="Lindquist E.A."/>
            <person name="Sun H."/>
            <person name="LaButti K.M."/>
            <person name="Schmutz J."/>
            <person name="Jabbour D."/>
            <person name="Luo H."/>
            <person name="Baker S.E."/>
            <person name="Pisabarro A.G."/>
            <person name="Walton J.D."/>
            <person name="Blanchette R.A."/>
            <person name="Henrissat B."/>
            <person name="Martin F."/>
            <person name="Cullen D."/>
            <person name="Hibbett D.S."/>
            <person name="Grigoriev I.V."/>
        </authorList>
    </citation>
    <scope>NUCLEOTIDE SEQUENCE [LARGE SCALE GENOMIC DNA]</scope>
    <source>
        <strain evidence="2">CBS 339.88</strain>
    </source>
</reference>
<organism evidence="1 2">
    <name type="scientific">Galerina marginata (strain CBS 339.88)</name>
    <dbReference type="NCBI Taxonomy" id="685588"/>
    <lineage>
        <taxon>Eukaryota</taxon>
        <taxon>Fungi</taxon>
        <taxon>Dikarya</taxon>
        <taxon>Basidiomycota</taxon>
        <taxon>Agaricomycotina</taxon>
        <taxon>Agaricomycetes</taxon>
        <taxon>Agaricomycetidae</taxon>
        <taxon>Agaricales</taxon>
        <taxon>Agaricineae</taxon>
        <taxon>Strophariaceae</taxon>
        <taxon>Galerina</taxon>
    </lineage>
</organism>
<proteinExistence type="predicted"/>